<evidence type="ECO:0000259" key="2">
    <source>
        <dbReference type="PROSITE" id="PS50878"/>
    </source>
</evidence>
<dbReference type="InterPro" id="IPR052343">
    <property type="entry name" value="Retrotransposon-Effector_Assoc"/>
</dbReference>
<dbReference type="InterPro" id="IPR044730">
    <property type="entry name" value="RNase_H-like_dom_plant"/>
</dbReference>
<dbReference type="PROSITE" id="PS50879">
    <property type="entry name" value="RNASE_H_1"/>
    <property type="match status" value="1"/>
</dbReference>
<feature type="domain" description="Reverse transcriptase" evidence="2">
    <location>
        <begin position="266"/>
        <end position="542"/>
    </location>
</feature>
<dbReference type="Pfam" id="PF13966">
    <property type="entry name" value="zf-RVT"/>
    <property type="match status" value="1"/>
</dbReference>
<dbReference type="OrthoDB" id="1751077at2759"/>
<proteinExistence type="predicted"/>
<dbReference type="Gene3D" id="3.30.420.10">
    <property type="entry name" value="Ribonuclease H-like superfamily/Ribonuclease H"/>
    <property type="match status" value="1"/>
</dbReference>
<feature type="compositionally biased region" description="Basic and acidic residues" evidence="1">
    <location>
        <begin position="1044"/>
        <end position="1053"/>
    </location>
</feature>
<dbReference type="InParanoid" id="A0A6P9ECJ8"/>
<dbReference type="SUPFAM" id="SSF56672">
    <property type="entry name" value="DNA/RNA polymerases"/>
    <property type="match status" value="1"/>
</dbReference>
<evidence type="ECO:0000313" key="4">
    <source>
        <dbReference type="Proteomes" id="UP000235220"/>
    </source>
</evidence>
<dbReference type="PANTHER" id="PTHR46890">
    <property type="entry name" value="NON-LTR RETROLELEMENT REVERSE TRANSCRIPTASE-LIKE PROTEIN-RELATED"/>
    <property type="match status" value="1"/>
</dbReference>
<dbReference type="CDD" id="cd06222">
    <property type="entry name" value="RNase_H_like"/>
    <property type="match status" value="1"/>
</dbReference>
<evidence type="ECO:0000256" key="1">
    <source>
        <dbReference type="SAM" id="MobiDB-lite"/>
    </source>
</evidence>
<dbReference type="SUPFAM" id="SSF53098">
    <property type="entry name" value="Ribonuclease H-like"/>
    <property type="match status" value="1"/>
</dbReference>
<dbReference type="InterPro" id="IPR000477">
    <property type="entry name" value="RT_dom"/>
</dbReference>
<protein>
    <submittedName>
        <fullName evidence="5">Uncharacterized protein LOC118344791</fullName>
    </submittedName>
</protein>
<dbReference type="AlphaFoldDB" id="A0A6P9ECJ8"/>
<name>A0A6P9ECJ8_JUGRE</name>
<dbReference type="InterPro" id="IPR002156">
    <property type="entry name" value="RNaseH_domain"/>
</dbReference>
<dbReference type="InterPro" id="IPR026960">
    <property type="entry name" value="RVT-Znf"/>
</dbReference>
<keyword evidence="4" id="KW-1185">Reference proteome</keyword>
<dbReference type="Pfam" id="PF13456">
    <property type="entry name" value="RVT_3"/>
    <property type="match status" value="1"/>
</dbReference>
<dbReference type="GO" id="GO:0004523">
    <property type="term" value="F:RNA-DNA hybrid ribonuclease activity"/>
    <property type="evidence" value="ECO:0007669"/>
    <property type="project" value="InterPro"/>
</dbReference>
<organism evidence="4 5">
    <name type="scientific">Juglans regia</name>
    <name type="common">English walnut</name>
    <dbReference type="NCBI Taxonomy" id="51240"/>
    <lineage>
        <taxon>Eukaryota</taxon>
        <taxon>Viridiplantae</taxon>
        <taxon>Streptophyta</taxon>
        <taxon>Embryophyta</taxon>
        <taxon>Tracheophyta</taxon>
        <taxon>Spermatophyta</taxon>
        <taxon>Magnoliopsida</taxon>
        <taxon>eudicotyledons</taxon>
        <taxon>Gunneridae</taxon>
        <taxon>Pentapetalae</taxon>
        <taxon>rosids</taxon>
        <taxon>fabids</taxon>
        <taxon>Fagales</taxon>
        <taxon>Juglandaceae</taxon>
        <taxon>Juglans</taxon>
    </lineage>
</organism>
<dbReference type="PROSITE" id="PS50878">
    <property type="entry name" value="RT_POL"/>
    <property type="match status" value="1"/>
</dbReference>
<dbReference type="Pfam" id="PF00078">
    <property type="entry name" value="RVT_1"/>
    <property type="match status" value="1"/>
</dbReference>
<dbReference type="PANTHER" id="PTHR46890:SF48">
    <property type="entry name" value="RNA-DIRECTED DNA POLYMERASE"/>
    <property type="match status" value="1"/>
</dbReference>
<dbReference type="Proteomes" id="UP000235220">
    <property type="component" value="Chromosome 16"/>
</dbReference>
<accession>A0A6P9ECJ8</accession>
<sequence length="1053" mass="119658">MDDFNLCIDHCGLVELNYHGNPLSWCNGQEGVARKWARLDRYGPSPFRFQKMWCTHGSFQKLVEETWKQPTLGSGMVKLAAKLKRLKMELRIWNKSSGFLGEIEADYIVTKLEIDIWEKREESRLAQLAKNKWLKEGDQNSKFFHAVVSQHRRGSVISHMSLADGTMLDSAEKVHLGVVEYFTNFLTDMPQIEHADLSPLVGLEISEEDNSSFCHRPSEEEVKEAVFSIPEHSSPGPDGYGSSFYISCWHIVKEEVVEAARDFFAGSLLPRFYTSSYIVLILKVLDPKSFEKFRPISLCSVAYKIFSKILVKRLTGFLPRLISAEQGAFIPGRSIFENITLAQEMVHALKRKIVGGNVMVKLDMAKAYDRVHWDFLLNVLSSFGFSEKFCSLVKECVASPWYSVMMNGAYKGFFKSKRGLRQGDPLSPYLFILMQEVFSRLLRKEFDEGRIGKYYHPRGAPLVSHLLYVDDILIFLNGEKRSQRRLGYTLACYERWSGQRVSKEKSAIFFSPKISATRQRGLVRLTGFAFGSFPVMYLGVPLVCASLKAVHLDHLVAKFQAKVAGWKARLLSQRGRLVLLKHVLTSMASHCLAVMNVPQQANGRGWVGFEEFSGNSKSDAYEIGLAYFVGGFIVGSVHGFEVRKRTACFVDVDTPSLKIKDVWVGNTWDGDMLQQLIGEELAEEVMREIGAGRTGQDILIWKPTVGGKFTIASAWELIRVRGVYHGWMDWIWSKYLPKKILVCMWRARFNLLATDTKVQTRGVVMASKCNYCHTPQTETLDHVLATGEITEQVWHCASLAPGIGVQTRTWAHRVEAWMACAKRGTQKGIRNPLQVAWLKPPMGWWKLNVDGSCRGNPGNCGGGGVLRDHRGRMIAGFSAHYWFGTNNEAELRALLQGVRLCKEMNCLNVIFECDSKVVVDWVKKRGCNLWYLWDYWDALLQELDRVQFLVVHQFREGNKAADFLARKGEEGLTRMFLPVVLDPRSKLGLLTFHLKKVHDEFRAEELVLSVKQVLKDLYVEYNAEFGSTTSTQEHVPPPTSRIMNDGDGKRETK</sequence>
<dbReference type="InterPro" id="IPR012337">
    <property type="entry name" value="RNaseH-like_sf"/>
</dbReference>
<dbReference type="KEGG" id="jre:118344791"/>
<feature type="region of interest" description="Disordered" evidence="1">
    <location>
        <begin position="1028"/>
        <end position="1053"/>
    </location>
</feature>
<dbReference type="RefSeq" id="XP_035542083.1">
    <property type="nucleotide sequence ID" value="XM_035686190.1"/>
</dbReference>
<gene>
    <name evidence="5" type="primary">LOC118344791</name>
</gene>
<reference evidence="5" key="1">
    <citation type="submission" date="2025-08" db="UniProtKB">
        <authorList>
            <consortium name="RefSeq"/>
        </authorList>
    </citation>
    <scope>IDENTIFICATION</scope>
    <source>
        <tissue evidence="5">Leaves</tissue>
    </source>
</reference>
<evidence type="ECO:0000259" key="3">
    <source>
        <dbReference type="PROSITE" id="PS50879"/>
    </source>
</evidence>
<dbReference type="InterPro" id="IPR036397">
    <property type="entry name" value="RNaseH_sf"/>
</dbReference>
<dbReference type="GO" id="GO:0003676">
    <property type="term" value="F:nucleic acid binding"/>
    <property type="evidence" value="ECO:0007669"/>
    <property type="project" value="InterPro"/>
</dbReference>
<feature type="domain" description="RNase H type-1" evidence="3">
    <location>
        <begin position="841"/>
        <end position="970"/>
    </location>
</feature>
<evidence type="ECO:0000313" key="5">
    <source>
        <dbReference type="RefSeq" id="XP_035542083.1"/>
    </source>
</evidence>
<dbReference type="GeneID" id="118344791"/>
<dbReference type="CDD" id="cd01650">
    <property type="entry name" value="RT_nLTR_like"/>
    <property type="match status" value="1"/>
</dbReference>
<dbReference type="InterPro" id="IPR043502">
    <property type="entry name" value="DNA/RNA_pol_sf"/>
</dbReference>